<reference evidence="3" key="3">
    <citation type="submission" date="2015-06" db="UniProtKB">
        <authorList>
            <consortium name="EnsemblMetazoa"/>
        </authorList>
    </citation>
    <scope>IDENTIFICATION</scope>
</reference>
<reference evidence="2 4" key="2">
    <citation type="journal article" date="2013" name="Nature">
        <title>Insights into bilaterian evolution from three spiralian genomes.</title>
        <authorList>
            <person name="Simakov O."/>
            <person name="Marletaz F."/>
            <person name="Cho S.J."/>
            <person name="Edsinger-Gonzales E."/>
            <person name="Havlak P."/>
            <person name="Hellsten U."/>
            <person name="Kuo D.H."/>
            <person name="Larsson T."/>
            <person name="Lv J."/>
            <person name="Arendt D."/>
            <person name="Savage R."/>
            <person name="Osoegawa K."/>
            <person name="de Jong P."/>
            <person name="Grimwood J."/>
            <person name="Chapman J.A."/>
            <person name="Shapiro H."/>
            <person name="Aerts A."/>
            <person name="Otillar R.P."/>
            <person name="Terry A.Y."/>
            <person name="Boore J.L."/>
            <person name="Grigoriev I.V."/>
            <person name="Lindberg D.R."/>
            <person name="Seaver E.C."/>
            <person name="Weisblat D.A."/>
            <person name="Putnam N.H."/>
            <person name="Rokhsar D.S."/>
        </authorList>
    </citation>
    <scope>NUCLEOTIDE SEQUENCE</scope>
</reference>
<gene>
    <name evidence="3" type="primary">20208441</name>
    <name evidence="2" type="ORF">HELRODRAFT_182237</name>
</gene>
<reference evidence="4" key="1">
    <citation type="submission" date="2012-12" db="EMBL/GenBank/DDBJ databases">
        <authorList>
            <person name="Hellsten U."/>
            <person name="Grimwood J."/>
            <person name="Chapman J.A."/>
            <person name="Shapiro H."/>
            <person name="Aerts A."/>
            <person name="Otillar R.P."/>
            <person name="Terry A.Y."/>
            <person name="Boore J.L."/>
            <person name="Simakov O."/>
            <person name="Marletaz F."/>
            <person name="Cho S.-J."/>
            <person name="Edsinger-Gonzales E."/>
            <person name="Havlak P."/>
            <person name="Kuo D.-H."/>
            <person name="Larsson T."/>
            <person name="Lv J."/>
            <person name="Arendt D."/>
            <person name="Savage R."/>
            <person name="Osoegawa K."/>
            <person name="de Jong P."/>
            <person name="Lindberg D.R."/>
            <person name="Seaver E.C."/>
            <person name="Weisblat D.A."/>
            <person name="Putnam N.H."/>
            <person name="Grigoriev I.V."/>
            <person name="Rokhsar D.S."/>
        </authorList>
    </citation>
    <scope>NUCLEOTIDE SEQUENCE</scope>
</reference>
<keyword evidence="1" id="KW-0472">Membrane</keyword>
<dbReference type="InParanoid" id="T1FHZ2"/>
<protein>
    <submittedName>
        <fullName evidence="2 3">Uncharacterized protein</fullName>
    </submittedName>
</protein>
<dbReference type="EnsemblMetazoa" id="HelroT182237">
    <property type="protein sequence ID" value="HelroP182237"/>
    <property type="gene ID" value="HelroG182237"/>
</dbReference>
<keyword evidence="1" id="KW-1133">Transmembrane helix</keyword>
<name>T1FHZ2_HELRO</name>
<evidence type="ECO:0000256" key="1">
    <source>
        <dbReference type="SAM" id="Phobius"/>
    </source>
</evidence>
<feature type="transmembrane region" description="Helical" evidence="1">
    <location>
        <begin position="145"/>
        <end position="168"/>
    </location>
</feature>
<sequence length="205" mass="23710">MALTFYHDSRLRLQQRVADLDKSNLTAKPMFDDRDLDSSDKDSLEMTYDVDLPTYCLAVIDQHDDDWKFEIKTIRTPKNETTTTEVPYSIDEDQLIFHVIGIYNVTCTAYSGPTNKRKSLTVNKMFVIGAKKYYDALMYENTRKIVLPLFFLVLIAMIGIVLLSRYHFCILIWHDDLTGKDVSYFSAVIVFKCREVSAICDTQSL</sequence>
<evidence type="ECO:0000313" key="4">
    <source>
        <dbReference type="Proteomes" id="UP000015101"/>
    </source>
</evidence>
<accession>T1FHZ2</accession>
<keyword evidence="1" id="KW-0812">Transmembrane</keyword>
<dbReference type="RefSeq" id="XP_009030791.1">
    <property type="nucleotide sequence ID" value="XM_009032543.1"/>
</dbReference>
<evidence type="ECO:0000313" key="3">
    <source>
        <dbReference type="EnsemblMetazoa" id="HelroP182237"/>
    </source>
</evidence>
<dbReference type="CTD" id="20208441"/>
<evidence type="ECO:0000313" key="2">
    <source>
        <dbReference type="EMBL" id="ESN91082.1"/>
    </source>
</evidence>
<dbReference type="GeneID" id="20208441"/>
<dbReference type="HOGENOM" id="CLU_1338879_0_0_1"/>
<dbReference type="EMBL" id="KB097722">
    <property type="protein sequence ID" value="ESN91082.1"/>
    <property type="molecule type" value="Genomic_DNA"/>
</dbReference>
<dbReference type="EMBL" id="AMQM01008074">
    <property type="status" value="NOT_ANNOTATED_CDS"/>
    <property type="molecule type" value="Genomic_DNA"/>
</dbReference>
<keyword evidence="4" id="KW-1185">Reference proteome</keyword>
<organism evidence="3 4">
    <name type="scientific">Helobdella robusta</name>
    <name type="common">Californian leech</name>
    <dbReference type="NCBI Taxonomy" id="6412"/>
    <lineage>
        <taxon>Eukaryota</taxon>
        <taxon>Metazoa</taxon>
        <taxon>Spiralia</taxon>
        <taxon>Lophotrochozoa</taxon>
        <taxon>Annelida</taxon>
        <taxon>Clitellata</taxon>
        <taxon>Hirudinea</taxon>
        <taxon>Rhynchobdellida</taxon>
        <taxon>Glossiphoniidae</taxon>
        <taxon>Helobdella</taxon>
    </lineage>
</organism>
<dbReference type="AlphaFoldDB" id="T1FHZ2"/>
<proteinExistence type="predicted"/>
<dbReference type="Proteomes" id="UP000015101">
    <property type="component" value="Unassembled WGS sequence"/>
</dbReference>
<dbReference type="KEGG" id="hro:HELRODRAFT_182237"/>